<dbReference type="RefSeq" id="WP_249280362.1">
    <property type="nucleotide sequence ID" value="NZ_JACRSS010000003.1"/>
</dbReference>
<feature type="domain" description="VanZ-like" evidence="2">
    <location>
        <begin position="42"/>
        <end position="165"/>
    </location>
</feature>
<keyword evidence="1" id="KW-0812">Transmembrane</keyword>
<comment type="caution">
    <text evidence="3">The sequence shown here is derived from an EMBL/GenBank/DDBJ whole genome shotgun (WGS) entry which is preliminary data.</text>
</comment>
<dbReference type="Proteomes" id="UP000617951">
    <property type="component" value="Unassembled WGS sequence"/>
</dbReference>
<evidence type="ECO:0000313" key="4">
    <source>
        <dbReference type="Proteomes" id="UP000617951"/>
    </source>
</evidence>
<dbReference type="InterPro" id="IPR053150">
    <property type="entry name" value="Teicoplanin_resist-assoc"/>
</dbReference>
<organism evidence="3 4">
    <name type="scientific">Guopingia tenuis</name>
    <dbReference type="NCBI Taxonomy" id="2763656"/>
    <lineage>
        <taxon>Bacteria</taxon>
        <taxon>Bacillati</taxon>
        <taxon>Bacillota</taxon>
        <taxon>Clostridia</taxon>
        <taxon>Christensenellales</taxon>
        <taxon>Christensenellaceae</taxon>
        <taxon>Guopingia</taxon>
    </lineage>
</organism>
<dbReference type="AlphaFoldDB" id="A0A926HW45"/>
<keyword evidence="4" id="KW-1185">Reference proteome</keyword>
<reference evidence="3" key="1">
    <citation type="submission" date="2020-08" db="EMBL/GenBank/DDBJ databases">
        <title>Genome public.</title>
        <authorList>
            <person name="Liu C."/>
            <person name="Sun Q."/>
        </authorList>
    </citation>
    <scope>NUCLEOTIDE SEQUENCE</scope>
    <source>
        <strain evidence="3">NSJ-63</strain>
    </source>
</reference>
<proteinExistence type="predicted"/>
<feature type="transmembrane region" description="Helical" evidence="1">
    <location>
        <begin position="87"/>
        <end position="109"/>
    </location>
</feature>
<evidence type="ECO:0000256" key="1">
    <source>
        <dbReference type="SAM" id="Phobius"/>
    </source>
</evidence>
<keyword evidence="1" id="KW-1133">Transmembrane helix</keyword>
<feature type="transmembrane region" description="Helical" evidence="1">
    <location>
        <begin position="190"/>
        <end position="209"/>
    </location>
</feature>
<feature type="transmembrane region" description="Helical" evidence="1">
    <location>
        <begin position="6"/>
        <end position="26"/>
    </location>
</feature>
<name>A0A926HW45_9FIRM</name>
<feature type="transmembrane region" description="Helical" evidence="1">
    <location>
        <begin position="116"/>
        <end position="137"/>
    </location>
</feature>
<dbReference type="PANTHER" id="PTHR36834">
    <property type="entry name" value="MEMBRANE PROTEIN-RELATED"/>
    <property type="match status" value="1"/>
</dbReference>
<dbReference type="InterPro" id="IPR006976">
    <property type="entry name" value="VanZ-like"/>
</dbReference>
<keyword evidence="1" id="KW-0472">Membrane</keyword>
<evidence type="ECO:0000259" key="2">
    <source>
        <dbReference type="Pfam" id="PF04892"/>
    </source>
</evidence>
<evidence type="ECO:0000313" key="3">
    <source>
        <dbReference type="EMBL" id="MBC8538639.1"/>
    </source>
</evidence>
<dbReference type="EMBL" id="JACRSS010000003">
    <property type="protein sequence ID" value="MBC8538639.1"/>
    <property type="molecule type" value="Genomic_DNA"/>
</dbReference>
<feature type="transmembrane region" description="Helical" evidence="1">
    <location>
        <begin position="149"/>
        <end position="170"/>
    </location>
</feature>
<sequence>MLSHGVILCLSAACAAILYGVFWAVFSRPVPLARHLARFALLAYMLALFALVLNPQPSVTPELRAAMTNFFPGFQLSTALHNRDSVMLLQIFLNILAFVPLGLLLPIVFPRPFRRLLPTALAGLLTTGLIESLQFLFPALGRIFDVDDILCNLVGCVLGYLLYIFAASLLAGRSWWQTICPYVPKKNTRIACGSLAALFVLSGALLYFWGYGADWDRLNVVNTRLYRPSSLVLAGPEPAEPPCYAYQGIDPAPDEQMAALKDTFSIAGETRRLEDGSLYAAGTDGDLTLNPADGSFTYSRGSFPRQAYAPLAPQSAMRQARLILQQYGLYQEGLQGEIAFPVSLSSGEAGEETLTVGQTVTFSFPPSYLSAEGEITVSYGQNGLVKIHSSIRRYEKQGELSLHPLADCLSSPASLQISSLDTNGLSHPDVIVIQEARLCYRRTVLGNRLPVWSCTGTAQKDGRETAAALEFPAFY</sequence>
<dbReference type="PANTHER" id="PTHR36834:SF1">
    <property type="entry name" value="INTEGRAL MEMBRANE PROTEIN"/>
    <property type="match status" value="1"/>
</dbReference>
<feature type="transmembrane region" description="Helical" evidence="1">
    <location>
        <begin position="35"/>
        <end position="53"/>
    </location>
</feature>
<gene>
    <name evidence="3" type="ORF">H8693_06790</name>
</gene>
<accession>A0A926HW45</accession>
<dbReference type="Pfam" id="PF04892">
    <property type="entry name" value="VanZ"/>
    <property type="match status" value="1"/>
</dbReference>
<protein>
    <submittedName>
        <fullName evidence="3">VanZ family protein</fullName>
    </submittedName>
</protein>